<sequence length="81" mass="9652">MESSEHKTDLAQLVEVNGTERWSVFQRLRELEIPCWCEPNQPLRVYLSDTIATVQFWSVSRQQSASRQELVLWLEQCWQIN</sequence>
<protein>
    <recommendedName>
        <fullName evidence="3">DUF3143 domain-containing protein</fullName>
    </recommendedName>
</protein>
<keyword evidence="2" id="KW-1185">Reference proteome</keyword>
<dbReference type="Proteomes" id="UP000664844">
    <property type="component" value="Unassembled WGS sequence"/>
</dbReference>
<evidence type="ECO:0000313" key="2">
    <source>
        <dbReference type="Proteomes" id="UP000664844"/>
    </source>
</evidence>
<dbReference type="EMBL" id="JAFLQW010000376">
    <property type="protein sequence ID" value="MBO0350237.1"/>
    <property type="molecule type" value="Genomic_DNA"/>
</dbReference>
<gene>
    <name evidence="1" type="ORF">J0895_14170</name>
</gene>
<organism evidence="1 2">
    <name type="scientific">Phormidium pseudopriestleyi FRX01</name>
    <dbReference type="NCBI Taxonomy" id="1759528"/>
    <lineage>
        <taxon>Bacteria</taxon>
        <taxon>Bacillati</taxon>
        <taxon>Cyanobacteriota</taxon>
        <taxon>Cyanophyceae</taxon>
        <taxon>Oscillatoriophycideae</taxon>
        <taxon>Oscillatoriales</taxon>
        <taxon>Oscillatoriaceae</taxon>
        <taxon>Phormidium</taxon>
    </lineage>
</organism>
<dbReference type="RefSeq" id="WP_207088722.1">
    <property type="nucleotide sequence ID" value="NZ_JAFLQW010000376.1"/>
</dbReference>
<dbReference type="NCBIfam" id="NF045598">
    <property type="entry name" value="asr1405_asl0597"/>
    <property type="match status" value="1"/>
</dbReference>
<evidence type="ECO:0000313" key="1">
    <source>
        <dbReference type="EMBL" id="MBO0350237.1"/>
    </source>
</evidence>
<proteinExistence type="predicted"/>
<accession>A0ABS3FTS4</accession>
<reference evidence="1 2" key="1">
    <citation type="submission" date="2021-03" db="EMBL/GenBank/DDBJ databases">
        <title>Metabolic Capacity of the Antarctic Cyanobacterium Phormidium pseudopriestleyi that Sustains Oxygenic Photosynthesis in the Presence of Hydrogen Sulfide.</title>
        <authorList>
            <person name="Lumian J.E."/>
            <person name="Jungblut A.D."/>
            <person name="Dillon M.L."/>
            <person name="Hawes I."/>
            <person name="Doran P.T."/>
            <person name="Mackey T.J."/>
            <person name="Dick G.J."/>
            <person name="Grettenberger C.L."/>
            <person name="Sumner D.Y."/>
        </authorList>
    </citation>
    <scope>NUCLEOTIDE SEQUENCE [LARGE SCALE GENOMIC DNA]</scope>
    <source>
        <strain evidence="1 2">FRX01</strain>
    </source>
</reference>
<comment type="caution">
    <text evidence="1">The sequence shown here is derived from an EMBL/GenBank/DDBJ whole genome shotgun (WGS) entry which is preliminary data.</text>
</comment>
<name>A0ABS3FTS4_9CYAN</name>
<dbReference type="InterPro" id="IPR054637">
    <property type="entry name" value="Asr1405_Asl0597-like"/>
</dbReference>
<evidence type="ECO:0008006" key="3">
    <source>
        <dbReference type="Google" id="ProtNLM"/>
    </source>
</evidence>